<accession>A0A7R7IEX2</accession>
<feature type="region of interest" description="Disordered" evidence="1">
    <location>
        <begin position="421"/>
        <end position="441"/>
    </location>
</feature>
<dbReference type="Gene3D" id="2.60.40.1080">
    <property type="match status" value="2"/>
</dbReference>
<sequence length="453" mass="50032">MKIQKYKIVNIVVTCLLALAMVFTTEVPISMAKEKATLSDSKMTIGIGSHGQQNGFFNKSQNKYQILLYNTQKGAKYTFASTNKKIVTVKSSGKYAYLTGVKKGSATITCKQKLKGKTTTVGKCKVTVKNASLNLAYTKEENLPMGTGKIPKIDDSIFNIENRNTNASYTFTTDSSDLTIKEKVVKVPKDFMGAPGYFYFGQAYTAKKEGTYKVTVTEKYKKKNRKVGTFKVVIHKTKITEQLSVGINDSVDLNTLLEYKRADMSYYIVGDGFDVSKKSKDSIIYIDSDGSNAYIYGVNEGTAKLNIYEGKSESDRVLLGTCTVTVKKVPVESISFDEKSYSTYVGAPKNDDTLYLYLSKEPYNASDDVIVTSSDEKIAKVVYDADAEGYKVIPVKEGKVTIKATCGNKTATCEISITADEYGDDLEEDESSSDVGDEYESDVNEYRSAIVEE</sequence>
<dbReference type="SUPFAM" id="SSF49373">
    <property type="entry name" value="Invasin/intimin cell-adhesion fragments"/>
    <property type="match status" value="2"/>
</dbReference>
<keyword evidence="3" id="KW-1185">Reference proteome</keyword>
<dbReference type="AlphaFoldDB" id="A0A7R7IEX2"/>
<dbReference type="KEGG" id="ahb:bsdtb5_38640"/>
<name>A0A7R7IEX2_9FIRM</name>
<evidence type="ECO:0008006" key="4">
    <source>
        <dbReference type="Google" id="ProtNLM"/>
    </source>
</evidence>
<organism evidence="2 3">
    <name type="scientific">Anaeromicropila herbilytica</name>
    <dbReference type="NCBI Taxonomy" id="2785025"/>
    <lineage>
        <taxon>Bacteria</taxon>
        <taxon>Bacillati</taxon>
        <taxon>Bacillota</taxon>
        <taxon>Clostridia</taxon>
        <taxon>Lachnospirales</taxon>
        <taxon>Lachnospiraceae</taxon>
        <taxon>Anaeromicropila</taxon>
    </lineage>
</organism>
<dbReference type="Proteomes" id="UP000595897">
    <property type="component" value="Chromosome"/>
</dbReference>
<dbReference type="EMBL" id="AP024169">
    <property type="protein sequence ID" value="BCN32569.1"/>
    <property type="molecule type" value="Genomic_DNA"/>
</dbReference>
<proteinExistence type="predicted"/>
<protein>
    <recommendedName>
        <fullName evidence="4">BIG2 domain-containing protein</fullName>
    </recommendedName>
</protein>
<evidence type="ECO:0000256" key="1">
    <source>
        <dbReference type="SAM" id="MobiDB-lite"/>
    </source>
</evidence>
<gene>
    <name evidence="2" type="ORF">bsdtb5_38640</name>
</gene>
<evidence type="ECO:0000313" key="2">
    <source>
        <dbReference type="EMBL" id="BCN32569.1"/>
    </source>
</evidence>
<dbReference type="InterPro" id="IPR008964">
    <property type="entry name" value="Invasin/intimin_cell_adhesion"/>
</dbReference>
<reference evidence="2 3" key="1">
    <citation type="submission" date="2020-11" db="EMBL/GenBank/DDBJ databases">
        <title>Draft genome sequencing of a Lachnospiraceae strain isolated from anoxic soil subjected to BSD treatment.</title>
        <authorList>
            <person name="Uek A."/>
            <person name="Tonouchi A."/>
        </authorList>
    </citation>
    <scope>NUCLEOTIDE SEQUENCE [LARGE SCALE GENOMIC DNA]</scope>
    <source>
        <strain evidence="2 3">TB5</strain>
    </source>
</reference>
<evidence type="ECO:0000313" key="3">
    <source>
        <dbReference type="Proteomes" id="UP000595897"/>
    </source>
</evidence>